<dbReference type="SMART" id="SM00073">
    <property type="entry name" value="HPT"/>
    <property type="match status" value="1"/>
</dbReference>
<dbReference type="CDD" id="cd00088">
    <property type="entry name" value="HPT"/>
    <property type="match status" value="1"/>
</dbReference>
<feature type="region of interest" description="Disordered" evidence="2">
    <location>
        <begin position="1"/>
        <end position="38"/>
    </location>
</feature>
<dbReference type="InterPro" id="IPR045871">
    <property type="entry name" value="AHP1-5/YPD1"/>
</dbReference>
<feature type="compositionally biased region" description="Basic and acidic residues" evidence="2">
    <location>
        <begin position="8"/>
        <end position="22"/>
    </location>
</feature>
<dbReference type="GO" id="GO:0005737">
    <property type="term" value="C:cytoplasm"/>
    <property type="evidence" value="ECO:0007669"/>
    <property type="project" value="TreeGrafter"/>
</dbReference>
<dbReference type="SUPFAM" id="SSF47226">
    <property type="entry name" value="Histidine-containing phosphotransfer domain, HPT domain"/>
    <property type="match status" value="1"/>
</dbReference>
<dbReference type="EMBL" id="SGPK01000225">
    <property type="protein sequence ID" value="THH05969.1"/>
    <property type="molecule type" value="Genomic_DNA"/>
</dbReference>
<proteinExistence type="predicted"/>
<dbReference type="PROSITE" id="PS50894">
    <property type="entry name" value="HPT"/>
    <property type="match status" value="1"/>
</dbReference>
<dbReference type="GO" id="GO:0009927">
    <property type="term" value="F:histidine phosphotransfer kinase activity"/>
    <property type="evidence" value="ECO:0007669"/>
    <property type="project" value="InterPro"/>
</dbReference>
<dbReference type="AlphaFoldDB" id="A0A4S4L3T6"/>
<dbReference type="PANTHER" id="PTHR28242:SF52">
    <property type="entry name" value="PHOSPHORELAY INTERMEDIATE PROTEIN YPD1"/>
    <property type="match status" value="1"/>
</dbReference>
<dbReference type="InterPro" id="IPR008207">
    <property type="entry name" value="Sig_transdc_His_kin_Hpt_dom"/>
</dbReference>
<dbReference type="FunFam" id="1.20.120.160:FF:000007">
    <property type="entry name" value="Multistep phosphorelay regulator 1"/>
    <property type="match status" value="1"/>
</dbReference>
<organism evidence="4 5">
    <name type="scientific">Phellinidium pouzarii</name>
    <dbReference type="NCBI Taxonomy" id="167371"/>
    <lineage>
        <taxon>Eukaryota</taxon>
        <taxon>Fungi</taxon>
        <taxon>Dikarya</taxon>
        <taxon>Basidiomycota</taxon>
        <taxon>Agaricomycotina</taxon>
        <taxon>Agaricomycetes</taxon>
        <taxon>Hymenochaetales</taxon>
        <taxon>Hymenochaetaceae</taxon>
        <taxon>Phellinidium</taxon>
    </lineage>
</organism>
<evidence type="ECO:0000313" key="4">
    <source>
        <dbReference type="EMBL" id="THH05969.1"/>
    </source>
</evidence>
<feature type="modified residue" description="Phosphohistidine" evidence="1">
    <location>
        <position position="176"/>
    </location>
</feature>
<dbReference type="GO" id="GO:0043424">
    <property type="term" value="F:protein histidine kinase binding"/>
    <property type="evidence" value="ECO:0007669"/>
    <property type="project" value="InterPro"/>
</dbReference>
<protein>
    <recommendedName>
        <fullName evidence="3">HPt domain-containing protein</fullName>
    </recommendedName>
</protein>
<dbReference type="OrthoDB" id="1673781at2759"/>
<dbReference type="Proteomes" id="UP000308199">
    <property type="component" value="Unassembled WGS sequence"/>
</dbReference>
<evidence type="ECO:0000313" key="5">
    <source>
        <dbReference type="Proteomes" id="UP000308199"/>
    </source>
</evidence>
<dbReference type="PANTHER" id="PTHR28242">
    <property type="entry name" value="PHOSPHORELAY INTERMEDIATE PROTEIN YPD1"/>
    <property type="match status" value="1"/>
</dbReference>
<dbReference type="GO" id="GO:0005634">
    <property type="term" value="C:nucleus"/>
    <property type="evidence" value="ECO:0007669"/>
    <property type="project" value="TreeGrafter"/>
</dbReference>
<accession>A0A4S4L3T6</accession>
<comment type="caution">
    <text evidence="4">The sequence shown here is derived from an EMBL/GenBank/DDBJ whole genome shotgun (WGS) entry which is preliminary data.</text>
</comment>
<name>A0A4S4L3T6_9AGAM</name>
<sequence>MSSPAPRSVDKAENIVVGDERCPPSPSLARSKDQHASSSEVRFFLRPARASVVDSSPSSPAVLRSPTVLSCLFPCILIEQHVDLISTPLSMSALILSPSMLSIKADPTVDSDICLHAENVIDMETFHQILDLDEDDTREFSAGMAWAYFDQAGTTFTEMEEALAAKDLGKLSSLGHFLKGSSAALGVAKVQASCERMQHYGQGRDEDAGVGLSDAEALSKIELLLVQVKKEYSDAEKWLKEWYRKHGVDQEDA</sequence>
<evidence type="ECO:0000259" key="3">
    <source>
        <dbReference type="PROSITE" id="PS50894"/>
    </source>
</evidence>
<dbReference type="GO" id="GO:0000160">
    <property type="term" value="P:phosphorelay signal transduction system"/>
    <property type="evidence" value="ECO:0007669"/>
    <property type="project" value="InterPro"/>
</dbReference>
<keyword evidence="5" id="KW-1185">Reference proteome</keyword>
<feature type="domain" description="HPt" evidence="3">
    <location>
        <begin position="137"/>
        <end position="242"/>
    </location>
</feature>
<evidence type="ECO:0000256" key="2">
    <source>
        <dbReference type="SAM" id="MobiDB-lite"/>
    </source>
</evidence>
<reference evidence="4 5" key="1">
    <citation type="submission" date="2019-02" db="EMBL/GenBank/DDBJ databases">
        <title>Genome sequencing of the rare red list fungi Phellinidium pouzarii.</title>
        <authorList>
            <person name="Buettner E."/>
            <person name="Kellner H."/>
        </authorList>
    </citation>
    <scope>NUCLEOTIDE SEQUENCE [LARGE SCALE GENOMIC DNA]</scope>
    <source>
        <strain evidence="4 5">DSM 108285</strain>
    </source>
</reference>
<gene>
    <name evidence="4" type="ORF">EW145_g4408</name>
</gene>
<keyword evidence="1" id="KW-0597">Phosphoprotein</keyword>
<dbReference type="InterPro" id="IPR036641">
    <property type="entry name" value="HPT_dom_sf"/>
</dbReference>
<dbReference type="Gene3D" id="1.20.120.160">
    <property type="entry name" value="HPT domain"/>
    <property type="match status" value="1"/>
</dbReference>
<dbReference type="Pfam" id="PF01627">
    <property type="entry name" value="Hpt"/>
    <property type="match status" value="1"/>
</dbReference>
<evidence type="ECO:0000256" key="1">
    <source>
        <dbReference type="PROSITE-ProRule" id="PRU00110"/>
    </source>
</evidence>